<proteinExistence type="predicted"/>
<dbReference type="EMBL" id="JBDFQZ010000007">
    <property type="protein sequence ID" value="KAK9706164.1"/>
    <property type="molecule type" value="Genomic_DNA"/>
</dbReference>
<evidence type="ECO:0000256" key="1">
    <source>
        <dbReference type="SAM" id="SignalP"/>
    </source>
</evidence>
<protein>
    <submittedName>
        <fullName evidence="2">Uncharacterized protein</fullName>
    </submittedName>
</protein>
<feature type="chain" id="PRO_5043631986" evidence="1">
    <location>
        <begin position="32"/>
        <end position="86"/>
    </location>
</feature>
<keyword evidence="3" id="KW-1185">Reference proteome</keyword>
<dbReference type="AlphaFoldDB" id="A0AAW1JM42"/>
<name>A0AAW1JM42_SAPOF</name>
<feature type="signal peptide" evidence="1">
    <location>
        <begin position="1"/>
        <end position="31"/>
    </location>
</feature>
<sequence length="86" mass="9917">MQETSKEWCYTKILIFFIILHLLNSSSLSAAQTISSFSINNSPWKLTQNITLLSPNFQRIKRDKQNKIISHKNTPKTHISIKSIEA</sequence>
<evidence type="ECO:0000313" key="3">
    <source>
        <dbReference type="Proteomes" id="UP001443914"/>
    </source>
</evidence>
<accession>A0AAW1JM42</accession>
<gene>
    <name evidence="2" type="ORF">RND81_07G108200</name>
</gene>
<comment type="caution">
    <text evidence="2">The sequence shown here is derived from an EMBL/GenBank/DDBJ whole genome shotgun (WGS) entry which is preliminary data.</text>
</comment>
<evidence type="ECO:0000313" key="2">
    <source>
        <dbReference type="EMBL" id="KAK9706164.1"/>
    </source>
</evidence>
<reference evidence="2" key="1">
    <citation type="submission" date="2024-03" db="EMBL/GenBank/DDBJ databases">
        <title>WGS assembly of Saponaria officinalis var. Norfolk2.</title>
        <authorList>
            <person name="Jenkins J."/>
            <person name="Shu S."/>
            <person name="Grimwood J."/>
            <person name="Barry K."/>
            <person name="Goodstein D."/>
            <person name="Schmutz J."/>
            <person name="Leebens-Mack J."/>
            <person name="Osbourn A."/>
        </authorList>
    </citation>
    <scope>NUCLEOTIDE SEQUENCE [LARGE SCALE GENOMIC DNA]</scope>
    <source>
        <strain evidence="2">JIC</strain>
    </source>
</reference>
<dbReference type="Proteomes" id="UP001443914">
    <property type="component" value="Unassembled WGS sequence"/>
</dbReference>
<organism evidence="2 3">
    <name type="scientific">Saponaria officinalis</name>
    <name type="common">Common soapwort</name>
    <name type="synonym">Lychnis saponaria</name>
    <dbReference type="NCBI Taxonomy" id="3572"/>
    <lineage>
        <taxon>Eukaryota</taxon>
        <taxon>Viridiplantae</taxon>
        <taxon>Streptophyta</taxon>
        <taxon>Embryophyta</taxon>
        <taxon>Tracheophyta</taxon>
        <taxon>Spermatophyta</taxon>
        <taxon>Magnoliopsida</taxon>
        <taxon>eudicotyledons</taxon>
        <taxon>Gunneridae</taxon>
        <taxon>Pentapetalae</taxon>
        <taxon>Caryophyllales</taxon>
        <taxon>Caryophyllaceae</taxon>
        <taxon>Caryophylleae</taxon>
        <taxon>Saponaria</taxon>
    </lineage>
</organism>
<keyword evidence="1" id="KW-0732">Signal</keyword>